<sequence>MEADERSVAARWFGVRAEYEEHAGGQTAWDVVKHVLLGVVTLGLTFVDYDPRRRCNVLVVRHDDGTAVAGYDHSTVGDATLHVSSLLERLDTLHVFDFCRELGIPVDAVVGEGRGQDGPSAATWRGYDVGMLPVL</sequence>
<accession>A0ABN1ZRN2</accession>
<evidence type="ECO:0008006" key="3">
    <source>
        <dbReference type="Google" id="ProtNLM"/>
    </source>
</evidence>
<dbReference type="Proteomes" id="UP001500842">
    <property type="component" value="Unassembled WGS sequence"/>
</dbReference>
<comment type="caution">
    <text evidence="1">The sequence shown here is derived from an EMBL/GenBank/DDBJ whole genome shotgun (WGS) entry which is preliminary data.</text>
</comment>
<gene>
    <name evidence="1" type="ORF">GCM10009788_02790</name>
</gene>
<reference evidence="1 2" key="1">
    <citation type="journal article" date="2019" name="Int. J. Syst. Evol. Microbiol.">
        <title>The Global Catalogue of Microorganisms (GCM) 10K type strain sequencing project: providing services to taxonomists for standard genome sequencing and annotation.</title>
        <authorList>
            <consortium name="The Broad Institute Genomics Platform"/>
            <consortium name="The Broad Institute Genome Sequencing Center for Infectious Disease"/>
            <person name="Wu L."/>
            <person name="Ma J."/>
        </authorList>
    </citation>
    <scope>NUCLEOTIDE SEQUENCE [LARGE SCALE GENOMIC DNA]</scope>
    <source>
        <strain evidence="1 2">JCM 14942</strain>
    </source>
</reference>
<dbReference type="RefSeq" id="WP_141003676.1">
    <property type="nucleotide sequence ID" value="NZ_BAAAOR010000002.1"/>
</dbReference>
<evidence type="ECO:0000313" key="2">
    <source>
        <dbReference type="Proteomes" id="UP001500842"/>
    </source>
</evidence>
<name>A0ABN1ZRN2_9ACTN</name>
<evidence type="ECO:0000313" key="1">
    <source>
        <dbReference type="EMBL" id="GAA1503014.1"/>
    </source>
</evidence>
<proteinExistence type="predicted"/>
<dbReference type="EMBL" id="BAAAOR010000002">
    <property type="protein sequence ID" value="GAA1503014.1"/>
    <property type="molecule type" value="Genomic_DNA"/>
</dbReference>
<organism evidence="1 2">
    <name type="scientific">Nocardioides humi</name>
    <dbReference type="NCBI Taxonomy" id="449461"/>
    <lineage>
        <taxon>Bacteria</taxon>
        <taxon>Bacillati</taxon>
        <taxon>Actinomycetota</taxon>
        <taxon>Actinomycetes</taxon>
        <taxon>Propionibacteriales</taxon>
        <taxon>Nocardioidaceae</taxon>
        <taxon>Nocardioides</taxon>
    </lineage>
</organism>
<keyword evidence="2" id="KW-1185">Reference proteome</keyword>
<protein>
    <recommendedName>
        <fullName evidence="3">BioF2-like acetyltransferase domain-containing protein</fullName>
    </recommendedName>
</protein>